<feature type="transmembrane region" description="Helical" evidence="6">
    <location>
        <begin position="84"/>
        <end position="107"/>
    </location>
</feature>
<evidence type="ECO:0000256" key="3">
    <source>
        <dbReference type="ARBA" id="ARBA00022692"/>
    </source>
</evidence>
<proteinExistence type="predicted"/>
<dbReference type="Proteomes" id="UP000255423">
    <property type="component" value="Unassembled WGS sequence"/>
</dbReference>
<evidence type="ECO:0000256" key="6">
    <source>
        <dbReference type="SAM" id="Phobius"/>
    </source>
</evidence>
<evidence type="ECO:0000256" key="4">
    <source>
        <dbReference type="ARBA" id="ARBA00022989"/>
    </source>
</evidence>
<sequence length="118" mass="13302">MRVFLQLALILGICYAGDLIHDYTGIPVPGNILGMLILLLLLCLKIVKLDQIREVSDFFLKRLSFFFLPPAIGLMLVGDDVKNQWPLLLFLCIVITVVTMVTTGWTVQLLSKKNKNKN</sequence>
<dbReference type="EMBL" id="UHJL01000005">
    <property type="protein sequence ID" value="SUQ25907.1"/>
    <property type="molecule type" value="Genomic_DNA"/>
</dbReference>
<dbReference type="AlphaFoldDB" id="A0A380S7R3"/>
<feature type="transmembrane region" description="Helical" evidence="6">
    <location>
        <begin position="26"/>
        <end position="47"/>
    </location>
</feature>
<organism evidence="7 8">
    <name type="scientific">Fibrobacter succinogenes</name>
    <name type="common">Bacteroides succinogenes</name>
    <dbReference type="NCBI Taxonomy" id="833"/>
    <lineage>
        <taxon>Bacteria</taxon>
        <taxon>Pseudomonadati</taxon>
        <taxon>Fibrobacterota</taxon>
        <taxon>Fibrobacteria</taxon>
        <taxon>Fibrobacterales</taxon>
        <taxon>Fibrobacteraceae</taxon>
        <taxon>Fibrobacter</taxon>
    </lineage>
</organism>
<keyword evidence="2" id="KW-1003">Cell membrane</keyword>
<protein>
    <submittedName>
        <fullName evidence="7">Holin-like protein</fullName>
    </submittedName>
</protein>
<keyword evidence="5 6" id="KW-0472">Membrane</keyword>
<evidence type="ECO:0000313" key="7">
    <source>
        <dbReference type="EMBL" id="SUQ25907.1"/>
    </source>
</evidence>
<dbReference type="InterPro" id="IPR005538">
    <property type="entry name" value="LrgA/CidA"/>
</dbReference>
<reference evidence="7 8" key="1">
    <citation type="submission" date="2017-08" db="EMBL/GenBank/DDBJ databases">
        <authorList>
            <person name="de Groot N.N."/>
        </authorList>
    </citation>
    <scope>NUCLEOTIDE SEQUENCE [LARGE SCALE GENOMIC DNA]</scope>
    <source>
        <strain evidence="7 8">HM2</strain>
    </source>
</reference>
<keyword evidence="3 6" id="KW-0812">Transmembrane</keyword>
<comment type="subcellular location">
    <subcellularLocation>
        <location evidence="1">Cell membrane</location>
        <topology evidence="1">Multi-pass membrane protein</topology>
    </subcellularLocation>
</comment>
<evidence type="ECO:0000313" key="8">
    <source>
        <dbReference type="Proteomes" id="UP000255423"/>
    </source>
</evidence>
<evidence type="ECO:0000256" key="2">
    <source>
        <dbReference type="ARBA" id="ARBA00022475"/>
    </source>
</evidence>
<dbReference type="GO" id="GO:0005886">
    <property type="term" value="C:plasma membrane"/>
    <property type="evidence" value="ECO:0007669"/>
    <property type="project" value="UniProtKB-SubCell"/>
</dbReference>
<evidence type="ECO:0000256" key="1">
    <source>
        <dbReference type="ARBA" id="ARBA00004651"/>
    </source>
</evidence>
<accession>A0A380S7R3</accession>
<dbReference type="PANTHER" id="PTHR33931:SF2">
    <property type="entry name" value="HOLIN-LIKE PROTEIN CIDA"/>
    <property type="match status" value="1"/>
</dbReference>
<dbReference type="Pfam" id="PF03788">
    <property type="entry name" value="LrgA"/>
    <property type="match status" value="1"/>
</dbReference>
<feature type="transmembrane region" description="Helical" evidence="6">
    <location>
        <begin position="59"/>
        <end position="78"/>
    </location>
</feature>
<keyword evidence="4 6" id="KW-1133">Transmembrane helix</keyword>
<dbReference type="PANTHER" id="PTHR33931">
    <property type="entry name" value="HOLIN-LIKE PROTEIN CIDA-RELATED"/>
    <property type="match status" value="1"/>
</dbReference>
<evidence type="ECO:0000256" key="5">
    <source>
        <dbReference type="ARBA" id="ARBA00023136"/>
    </source>
</evidence>
<dbReference type="RefSeq" id="WP_109573546.1">
    <property type="nucleotide sequence ID" value="NZ_UHJL01000005.1"/>
</dbReference>
<gene>
    <name evidence="7" type="ORF">SAMN05661053_2709</name>
</gene>
<name>A0A380S7R3_FIBSU</name>